<gene>
    <name evidence="1" type="ORF">XSR1_10328</name>
</gene>
<dbReference type="AlphaFoldDB" id="W1IQZ9"/>
<evidence type="ECO:0000313" key="1">
    <source>
        <dbReference type="EMBL" id="CDL80892.1"/>
    </source>
</evidence>
<dbReference type="EMBL" id="CBXF010000001">
    <property type="protein sequence ID" value="CDL80892.1"/>
    <property type="molecule type" value="Genomic_DNA"/>
</dbReference>
<evidence type="ECO:0000313" key="2">
    <source>
        <dbReference type="Proteomes" id="UP000019202"/>
    </source>
</evidence>
<reference evidence="1" key="1">
    <citation type="submission" date="2013-11" db="EMBL/GenBank/DDBJ databases">
        <title>Draft genome sequence and annotation of the entomopathogenic bacteria, Xenorhabdus cabanillasi strain JM26 and Xenorhabdus szentirmai strain DSM 16338.</title>
        <authorList>
            <person name="Gualtieri M."/>
            <person name="Ogier J.C."/>
            <person name="Pages S."/>
            <person name="Givaudan A."/>
            <person name="Gaudriault S."/>
        </authorList>
    </citation>
    <scope>NUCLEOTIDE SEQUENCE [LARGE SCALE GENOMIC DNA]</scope>
    <source>
        <strain evidence="1">DSM 16338</strain>
    </source>
</reference>
<protein>
    <submittedName>
        <fullName evidence="1">Uncharacterized protein</fullName>
    </submittedName>
</protein>
<organism evidence="1 2">
    <name type="scientific">Xenorhabdus szentirmaii DSM 16338</name>
    <dbReference type="NCBI Taxonomy" id="1427518"/>
    <lineage>
        <taxon>Bacteria</taxon>
        <taxon>Pseudomonadati</taxon>
        <taxon>Pseudomonadota</taxon>
        <taxon>Gammaproteobacteria</taxon>
        <taxon>Enterobacterales</taxon>
        <taxon>Morganellaceae</taxon>
        <taxon>Xenorhabdus</taxon>
    </lineage>
</organism>
<dbReference type="STRING" id="1427518.XSR1_10328"/>
<sequence length="93" mass="11146">MLVWSFLKQGLRFFSFLPLILSDASQVRTLLAEYRRLNTFFDIESPYNFKNHLNIKGLSICLLLKFVHFGPNYRLLWFCLWGYPANKLWLMPI</sequence>
<comment type="caution">
    <text evidence="1">The sequence shown here is derived from an EMBL/GenBank/DDBJ whole genome shotgun (WGS) entry which is preliminary data.</text>
</comment>
<name>W1IQZ9_9GAMM</name>
<accession>W1IQZ9</accession>
<dbReference type="Proteomes" id="UP000019202">
    <property type="component" value="Unassembled WGS sequence"/>
</dbReference>
<proteinExistence type="predicted"/>
<keyword evidence="2" id="KW-1185">Reference proteome</keyword>